<dbReference type="Pfam" id="PF12646">
    <property type="entry name" value="DUF3783"/>
    <property type="match status" value="1"/>
</dbReference>
<name>A0A0M6W8Z9_9FIRM</name>
<dbReference type="InterPro" id="IPR016621">
    <property type="entry name" value="UCP014543"/>
</dbReference>
<dbReference type="Proteomes" id="UP000049472">
    <property type="component" value="Unassembled WGS sequence"/>
</dbReference>
<dbReference type="EMBL" id="CVRQ01000001">
    <property type="protein sequence ID" value="CRL31977.1"/>
    <property type="molecule type" value="Genomic_DNA"/>
</dbReference>
<evidence type="ECO:0000313" key="1">
    <source>
        <dbReference type="EMBL" id="CRL31977.1"/>
    </source>
</evidence>
<protein>
    <recommendedName>
        <fullName evidence="3">DUF3783 domain-containing protein</fullName>
    </recommendedName>
</protein>
<organism evidence="1 2">
    <name type="scientific">Agathobacter rectalis</name>
    <dbReference type="NCBI Taxonomy" id="39491"/>
    <lineage>
        <taxon>Bacteria</taxon>
        <taxon>Bacillati</taxon>
        <taxon>Bacillota</taxon>
        <taxon>Clostridia</taxon>
        <taxon>Lachnospirales</taxon>
        <taxon>Lachnospiraceae</taxon>
        <taxon>Agathobacter</taxon>
    </lineage>
</organism>
<evidence type="ECO:0008006" key="3">
    <source>
        <dbReference type="Google" id="ProtNLM"/>
    </source>
</evidence>
<sequence length="127" mass="14084">MQQKSTQKILLFSVAAQKVEKIKVLCKTLGISVQQVEKSDYGQKLGAIAGITGFKKDGSRYSGADFPAELLVFSGINSSQMDIFLAEYKKAGIEPIGCKAVVTPDNVFWSADKLFREIFKEHLFMSR</sequence>
<keyword evidence="2" id="KW-1185">Reference proteome</keyword>
<dbReference type="RefSeq" id="WP_055060850.1">
    <property type="nucleotide sequence ID" value="NZ_CVRQ01000001.1"/>
</dbReference>
<dbReference type="AlphaFoldDB" id="A0A0M6W8Z9"/>
<evidence type="ECO:0000313" key="2">
    <source>
        <dbReference type="Proteomes" id="UP000049472"/>
    </source>
</evidence>
<proteinExistence type="predicted"/>
<accession>A0A0M6W8Z9</accession>
<reference evidence="2" key="1">
    <citation type="submission" date="2015-05" db="EMBL/GenBank/DDBJ databases">
        <authorList>
            <consortium name="Pathogen Informatics"/>
        </authorList>
    </citation>
    <scope>NUCLEOTIDE SEQUENCE [LARGE SCALE GENOMIC DNA]</scope>
    <source>
        <strain evidence="2">T1-815</strain>
    </source>
</reference>
<gene>
    <name evidence="1" type="ORF">T1815_02541</name>
</gene>